<accession>A0ACA9PZ74</accession>
<dbReference type="Proteomes" id="UP000789525">
    <property type="component" value="Unassembled WGS sequence"/>
</dbReference>
<dbReference type="EMBL" id="CAJVPT010039841">
    <property type="protein sequence ID" value="CAG8723873.1"/>
    <property type="molecule type" value="Genomic_DNA"/>
</dbReference>
<feature type="non-terminal residue" evidence="1">
    <location>
        <position position="449"/>
    </location>
</feature>
<reference evidence="1" key="1">
    <citation type="submission" date="2021-06" db="EMBL/GenBank/DDBJ databases">
        <authorList>
            <person name="Kallberg Y."/>
            <person name="Tangrot J."/>
            <person name="Rosling A."/>
        </authorList>
    </citation>
    <scope>NUCLEOTIDE SEQUENCE</scope>
    <source>
        <strain evidence="1">CL356</strain>
    </source>
</reference>
<proteinExistence type="predicted"/>
<evidence type="ECO:0000313" key="2">
    <source>
        <dbReference type="Proteomes" id="UP000789525"/>
    </source>
</evidence>
<sequence length="449" mass="52435">IRGAIQEYQTQLIESVKDDIAKLQEKFTKQYLNSEANHMSQLRDLPAVSGTMIWARQIERQLQTYMKRVEDVLGKGWEKYAEGQKLQTESNNFKRKLDTRPIFEAWHKAFTERRDLNISGRLFEITKNRAQGNILQLGVNFDPQIITLFKEVRNLLWLNHPVPHAISSLAKVAKRVYPFAVSLMETVRTYAQTVQKVKKHPDIIMLVASYRNDVQTMIAKGINYEWRYFVETYDRNFRPNMHIPGGTLDPPENKHDKFVRDFANSVSNFQDKIDALINSYEDITRHIEDLKTCAYKKDKFRSNLDKIQKLASIFLSIFFNVIDRLNFEAYSNLNVWVSQLDKRVEEILARRLQHAISSWTVEFLASGDESTNAGEVREAVSVTGKRINPKRKSARRDSIDGDRPTIVKSEKPILEVSVHEVRIHNQVICLDPPIEESRTKWYNQLHKWL</sequence>
<protein>
    <submittedName>
        <fullName evidence="1">15561_t:CDS:1</fullName>
    </submittedName>
</protein>
<evidence type="ECO:0000313" key="1">
    <source>
        <dbReference type="EMBL" id="CAG8723873.1"/>
    </source>
</evidence>
<organism evidence="1 2">
    <name type="scientific">Acaulospora colombiana</name>
    <dbReference type="NCBI Taxonomy" id="27376"/>
    <lineage>
        <taxon>Eukaryota</taxon>
        <taxon>Fungi</taxon>
        <taxon>Fungi incertae sedis</taxon>
        <taxon>Mucoromycota</taxon>
        <taxon>Glomeromycotina</taxon>
        <taxon>Glomeromycetes</taxon>
        <taxon>Diversisporales</taxon>
        <taxon>Acaulosporaceae</taxon>
        <taxon>Acaulospora</taxon>
    </lineage>
</organism>
<feature type="non-terminal residue" evidence="1">
    <location>
        <position position="1"/>
    </location>
</feature>
<keyword evidence="2" id="KW-1185">Reference proteome</keyword>
<comment type="caution">
    <text evidence="1">The sequence shown here is derived from an EMBL/GenBank/DDBJ whole genome shotgun (WGS) entry which is preliminary data.</text>
</comment>
<name>A0ACA9PZ74_9GLOM</name>
<gene>
    <name evidence="1" type="ORF">ACOLOM_LOCUS11264</name>
</gene>